<dbReference type="EMBL" id="JOUE01000006">
    <property type="protein sequence ID" value="KFJ42037.1"/>
    <property type="molecule type" value="Genomic_DNA"/>
</dbReference>
<protein>
    <submittedName>
        <fullName evidence="1">Uncharacterized protein</fullName>
    </submittedName>
</protein>
<sequence length="53" mass="5592">MRIELKKNKPAVSLVTWSTPILVSHPPTCNQIEGKSIVSANERPPSAAPGGPS</sequence>
<accession>A0AAW3D9M3</accession>
<comment type="caution">
    <text evidence="1">The sequence shown here is derived from an EMBL/GenBank/DDBJ whole genome shotgun (WGS) entry which is preliminary data.</text>
</comment>
<gene>
    <name evidence="1" type="ORF">DR78_427</name>
</gene>
<evidence type="ECO:0000313" key="2">
    <source>
        <dbReference type="Proteomes" id="UP000029117"/>
    </source>
</evidence>
<reference evidence="1 2" key="1">
    <citation type="submission" date="2014-04" db="EMBL/GenBank/DDBJ databases">
        <authorList>
            <person name="Bishop-Lilly K.A."/>
            <person name="Broomall S.M."/>
            <person name="Chain P.S."/>
            <person name="Chertkov O."/>
            <person name="Coyne S.R."/>
            <person name="Daligault H.E."/>
            <person name="Davenport K.W."/>
            <person name="Erkkila T."/>
            <person name="Frey K.G."/>
            <person name="Gibbons H.S."/>
            <person name="Gu W."/>
            <person name="Jaissle J."/>
            <person name="Johnson S.L."/>
            <person name="Koroleva G.I."/>
            <person name="Ladner J.T."/>
            <person name="Lo C.-C."/>
            <person name="Minogue T.D."/>
            <person name="Munk C."/>
            <person name="Palacios G.F."/>
            <person name="Redden C.L."/>
            <person name="Rosenzweig C.N."/>
            <person name="Scholz M.B."/>
            <person name="Teshima H."/>
            <person name="Xu Y."/>
        </authorList>
    </citation>
    <scope>NUCLEOTIDE SEQUENCE [LARGE SCALE GENOMIC DNA]</scope>
    <source>
        <strain evidence="1 2">FAJ</strain>
    </source>
</reference>
<dbReference type="AlphaFoldDB" id="A0AAW3D9M3"/>
<dbReference type="Proteomes" id="UP000029117">
    <property type="component" value="Unassembled WGS sequence"/>
</dbReference>
<name>A0AAW3D9M3_9GAMM</name>
<dbReference type="RefSeq" id="WP_155269601.1">
    <property type="nucleotide sequence ID" value="NZ_JACTRV010000017.1"/>
</dbReference>
<organism evidence="1 2">
    <name type="scientific">Francisella philomiragia</name>
    <dbReference type="NCBI Taxonomy" id="28110"/>
    <lineage>
        <taxon>Bacteria</taxon>
        <taxon>Pseudomonadati</taxon>
        <taxon>Pseudomonadota</taxon>
        <taxon>Gammaproteobacteria</taxon>
        <taxon>Thiotrichales</taxon>
        <taxon>Francisellaceae</taxon>
        <taxon>Francisella</taxon>
    </lineage>
</organism>
<evidence type="ECO:0000313" key="1">
    <source>
        <dbReference type="EMBL" id="KFJ42037.1"/>
    </source>
</evidence>
<proteinExistence type="predicted"/>